<dbReference type="Pfam" id="PF00001">
    <property type="entry name" value="7tm_1"/>
    <property type="match status" value="1"/>
</dbReference>
<keyword evidence="5 10" id="KW-0297">G-protein coupled receptor</keyword>
<dbReference type="InterPro" id="IPR017452">
    <property type="entry name" value="GPCR_Rhodpsn_7TM"/>
</dbReference>
<dbReference type="OMA" id="ERYQECK"/>
<dbReference type="PROSITE" id="PS50262">
    <property type="entry name" value="G_PROTEIN_RECEP_F1_2"/>
    <property type="match status" value="1"/>
</dbReference>
<dbReference type="GO" id="GO:0005886">
    <property type="term" value="C:plasma membrane"/>
    <property type="evidence" value="ECO:0007669"/>
    <property type="project" value="UniProtKB-SubCell"/>
</dbReference>
<feature type="compositionally biased region" description="Low complexity" evidence="11">
    <location>
        <begin position="232"/>
        <end position="246"/>
    </location>
</feature>
<reference evidence="13" key="1">
    <citation type="submission" date="2022-08" db="UniProtKB">
        <authorList>
            <consortium name="EnsemblMetazoa"/>
        </authorList>
    </citation>
    <scope>IDENTIFICATION</scope>
    <source>
        <strain evidence="13">05x7-T-G4-1.051#20</strain>
    </source>
</reference>
<dbReference type="InterPro" id="IPR001817">
    <property type="entry name" value="Vasoprsn_rcpt"/>
</dbReference>
<evidence type="ECO:0000256" key="6">
    <source>
        <dbReference type="ARBA" id="ARBA00023136"/>
    </source>
</evidence>
<evidence type="ECO:0000313" key="14">
    <source>
        <dbReference type="Proteomes" id="UP000005408"/>
    </source>
</evidence>
<evidence type="ECO:0000256" key="4">
    <source>
        <dbReference type="ARBA" id="ARBA00022989"/>
    </source>
</evidence>
<evidence type="ECO:0000256" key="10">
    <source>
        <dbReference type="RuleBase" id="RU046427"/>
    </source>
</evidence>
<keyword evidence="7 10" id="KW-0675">Receptor</keyword>
<evidence type="ECO:0000256" key="2">
    <source>
        <dbReference type="ARBA" id="ARBA00022475"/>
    </source>
</evidence>
<keyword evidence="3 10" id="KW-0812">Transmembrane</keyword>
<feature type="transmembrane region" description="Helical" evidence="10">
    <location>
        <begin position="139"/>
        <end position="161"/>
    </location>
</feature>
<feature type="transmembrane region" description="Helical" evidence="10">
    <location>
        <begin position="101"/>
        <end position="119"/>
    </location>
</feature>
<evidence type="ECO:0000256" key="7">
    <source>
        <dbReference type="ARBA" id="ARBA00023170"/>
    </source>
</evidence>
<keyword evidence="2" id="KW-1003">Cell membrane</keyword>
<evidence type="ECO:0000256" key="1">
    <source>
        <dbReference type="ARBA" id="ARBA00004651"/>
    </source>
</evidence>
<protein>
    <recommendedName>
        <fullName evidence="12">G-protein coupled receptors family 1 profile domain-containing protein</fullName>
    </recommendedName>
</protein>
<comment type="subcellular location">
    <subcellularLocation>
        <location evidence="1 10">Cell membrane</location>
        <topology evidence="1 10">Multi-pass membrane protein</topology>
    </subcellularLocation>
</comment>
<organism evidence="13 14">
    <name type="scientific">Magallana gigas</name>
    <name type="common">Pacific oyster</name>
    <name type="synonym">Crassostrea gigas</name>
    <dbReference type="NCBI Taxonomy" id="29159"/>
    <lineage>
        <taxon>Eukaryota</taxon>
        <taxon>Metazoa</taxon>
        <taxon>Spiralia</taxon>
        <taxon>Lophotrochozoa</taxon>
        <taxon>Mollusca</taxon>
        <taxon>Bivalvia</taxon>
        <taxon>Autobranchia</taxon>
        <taxon>Pteriomorphia</taxon>
        <taxon>Ostreida</taxon>
        <taxon>Ostreoidea</taxon>
        <taxon>Ostreidae</taxon>
        <taxon>Magallana</taxon>
    </lineage>
</organism>
<sequence length="348" mass="39277">MASDIEVMSTNDNGTYVEDNPYEMHTLVFDAFLLTLILAGNISVLVVIINDGQKSRMNVYIKNLAVADLLCGLFYIVPRIVVHVNNGQFYGGNTICKMQEYFGNVGILGSNTIVVALSLDRLYLVLRPLGSLAVRGRSAMMPCILCWVIAAIVSVTGPIVFEYNHEYKSCMPWLDGTELKIYFTTIFVVVFIIPTTILTVCYTVIAYIIWRVSKREGGIQLKENPSSGHQHSTLLNSRQSSHSSGSEQRDTTISKSQIKTIKMTFVIVIAFFCCWAPYMIVNLLIIFHILIIPYPVSIFINGLLPLNSVVNPLIYAAFSSRVFKRFRNKLTRRLSTTRTSRRTENWKM</sequence>
<keyword evidence="6 10" id="KW-0472">Membrane</keyword>
<dbReference type="SMART" id="SM01381">
    <property type="entry name" value="7TM_GPCR_Srsx"/>
    <property type="match status" value="1"/>
</dbReference>
<dbReference type="PRINTS" id="PR00237">
    <property type="entry name" value="GPCRRHODOPSN"/>
</dbReference>
<evidence type="ECO:0000256" key="9">
    <source>
        <dbReference type="ARBA" id="ARBA00023224"/>
    </source>
</evidence>
<name>A0A8W8LEI5_MAGGI</name>
<feature type="transmembrane region" description="Helical" evidence="10">
    <location>
        <begin position="265"/>
        <end position="292"/>
    </location>
</feature>
<dbReference type="EnsemblMetazoa" id="G27743.1">
    <property type="protein sequence ID" value="G27743.1:cds"/>
    <property type="gene ID" value="G27743"/>
</dbReference>
<proteinExistence type="inferred from homology"/>
<evidence type="ECO:0000256" key="3">
    <source>
        <dbReference type="ARBA" id="ARBA00022692"/>
    </source>
</evidence>
<dbReference type="PANTHER" id="PTHR24241">
    <property type="entry name" value="NEUROPEPTIDE RECEPTOR-RELATED G-PROTEIN COUPLED RECEPTOR"/>
    <property type="match status" value="1"/>
</dbReference>
<dbReference type="GO" id="GO:0032870">
    <property type="term" value="P:cellular response to hormone stimulus"/>
    <property type="evidence" value="ECO:0007669"/>
    <property type="project" value="TreeGrafter"/>
</dbReference>
<dbReference type="GO" id="GO:0005000">
    <property type="term" value="F:vasopressin receptor activity"/>
    <property type="evidence" value="ECO:0007669"/>
    <property type="project" value="InterPro"/>
</dbReference>
<keyword evidence="14" id="KW-1185">Reference proteome</keyword>
<evidence type="ECO:0000313" key="13">
    <source>
        <dbReference type="EnsemblMetazoa" id="G27743.1:cds"/>
    </source>
</evidence>
<feature type="transmembrane region" description="Helical" evidence="10">
    <location>
        <begin position="181"/>
        <end position="210"/>
    </location>
</feature>
<keyword evidence="4 10" id="KW-1133">Transmembrane helix</keyword>
<dbReference type="PANTHER" id="PTHR24241:SF76">
    <property type="entry name" value="NEUROPEPTIDE SIFAMIDE RECEPTOR"/>
    <property type="match status" value="1"/>
</dbReference>
<accession>A0A8W8LEI5</accession>
<dbReference type="OrthoDB" id="6154367at2759"/>
<feature type="region of interest" description="Disordered" evidence="11">
    <location>
        <begin position="223"/>
        <end position="251"/>
    </location>
</feature>
<evidence type="ECO:0000256" key="5">
    <source>
        <dbReference type="ARBA" id="ARBA00023040"/>
    </source>
</evidence>
<evidence type="ECO:0000256" key="11">
    <source>
        <dbReference type="SAM" id="MobiDB-lite"/>
    </source>
</evidence>
<comment type="similarity">
    <text evidence="10">Belongs to the G-protein coupled receptor 1 family. Vasopressin/oxytocin receptor subfamily.</text>
</comment>
<dbReference type="InterPro" id="IPR000276">
    <property type="entry name" value="GPCR_Rhodpsn"/>
</dbReference>
<feature type="transmembrane region" description="Helical" evidence="10">
    <location>
        <begin position="298"/>
        <end position="318"/>
    </location>
</feature>
<dbReference type="EnsemblMetazoa" id="G27743.2">
    <property type="protein sequence ID" value="G27743.2:cds"/>
    <property type="gene ID" value="G27743"/>
</dbReference>
<evidence type="ECO:0000256" key="8">
    <source>
        <dbReference type="ARBA" id="ARBA00023180"/>
    </source>
</evidence>
<dbReference type="GO" id="GO:0042277">
    <property type="term" value="F:peptide binding"/>
    <property type="evidence" value="ECO:0007669"/>
    <property type="project" value="TreeGrafter"/>
</dbReference>
<dbReference type="AlphaFoldDB" id="A0A8W8LEI5"/>
<evidence type="ECO:0000259" key="12">
    <source>
        <dbReference type="PROSITE" id="PS50262"/>
    </source>
</evidence>
<dbReference type="SUPFAM" id="SSF81321">
    <property type="entry name" value="Family A G protein-coupled receptor-like"/>
    <property type="match status" value="1"/>
</dbReference>
<dbReference type="Gene3D" id="1.20.1070.10">
    <property type="entry name" value="Rhodopsin 7-helix transmembrane proteins"/>
    <property type="match status" value="1"/>
</dbReference>
<keyword evidence="8 10" id="KW-0325">Glycoprotein</keyword>
<keyword evidence="9 10" id="KW-0807">Transducer</keyword>
<dbReference type="Proteomes" id="UP000005408">
    <property type="component" value="Unassembled WGS sequence"/>
</dbReference>
<feature type="transmembrane region" description="Helical" evidence="10">
    <location>
        <begin position="60"/>
        <end position="81"/>
    </location>
</feature>
<feature type="transmembrane region" description="Helical" evidence="10">
    <location>
        <begin position="27"/>
        <end position="48"/>
    </location>
</feature>
<dbReference type="PRINTS" id="PR00896">
    <property type="entry name" value="VASOPRESSINR"/>
</dbReference>
<feature type="domain" description="G-protein coupled receptors family 1 profile" evidence="12">
    <location>
        <begin position="40"/>
        <end position="315"/>
    </location>
</feature>